<dbReference type="GeneID" id="114034826"/>
<dbReference type="GO" id="GO:0008270">
    <property type="term" value="F:zinc ion binding"/>
    <property type="evidence" value="ECO:0007669"/>
    <property type="project" value="InterPro"/>
</dbReference>
<evidence type="ECO:0000256" key="6">
    <source>
        <dbReference type="ARBA" id="ARBA00023163"/>
    </source>
</evidence>
<dbReference type="RefSeq" id="XP_027706424.1">
    <property type="nucleotide sequence ID" value="XM_027850623.1"/>
</dbReference>
<evidence type="ECO:0000256" key="2">
    <source>
        <dbReference type="ARBA" id="ARBA00020813"/>
    </source>
</evidence>
<dbReference type="Gene3D" id="1.10.10.60">
    <property type="entry name" value="Homeodomain-like"/>
    <property type="match status" value="1"/>
</dbReference>
<dbReference type="GO" id="GO:0005666">
    <property type="term" value="C:RNA polymerase III complex"/>
    <property type="evidence" value="ECO:0007669"/>
    <property type="project" value="TreeGrafter"/>
</dbReference>
<keyword evidence="5" id="KW-0862">Zinc</keyword>
<dbReference type="FunFam" id="1.10.10.60:FF:000024">
    <property type="entry name" value="DNA-directed RNA polymerases I, II, and III subunit"/>
    <property type="match status" value="1"/>
</dbReference>
<dbReference type="OMA" id="TVGNTWE"/>
<evidence type="ECO:0000256" key="3">
    <source>
        <dbReference type="ARBA" id="ARBA00022478"/>
    </source>
</evidence>
<gene>
    <name evidence="10" type="primary">LOC114034826</name>
</gene>
<evidence type="ECO:0000256" key="4">
    <source>
        <dbReference type="ARBA" id="ARBA00022723"/>
    </source>
</evidence>
<dbReference type="GO" id="GO:0042797">
    <property type="term" value="P:tRNA transcription by RNA polymerase III"/>
    <property type="evidence" value="ECO:0007669"/>
    <property type="project" value="TreeGrafter"/>
</dbReference>
<dbReference type="Pfam" id="PF01194">
    <property type="entry name" value="RNA_pol_N"/>
    <property type="match status" value="1"/>
</dbReference>
<dbReference type="PANTHER" id="PTHR23431:SF11">
    <property type="entry name" value="DNA-DIRECTED RNA POLYMERASES I, II, AND III SUBUNIT RPABC5"/>
    <property type="match status" value="1"/>
</dbReference>
<evidence type="ECO:0000256" key="1">
    <source>
        <dbReference type="ARBA" id="ARBA00004123"/>
    </source>
</evidence>
<accession>A0A4X2JXG2</accession>
<dbReference type="STRING" id="29139.ENSVURP00010004363"/>
<comment type="function">
    <text evidence="8">DNA-dependent RNA polymerase catalyzes the transcription of DNA into RNA using the four ribonucleoside triphosphates as substrates. Common component of RNA polymerases I, II and III which synthesize ribosomal RNA precursors, mRNA precursors and many functional non-coding RNAs, and a small RNAs, such as 5S rRNA and tRNAs, respectively.</text>
</comment>
<evidence type="ECO:0000256" key="9">
    <source>
        <dbReference type="ARBA" id="ARBA00078853"/>
    </source>
</evidence>
<keyword evidence="4" id="KW-0479">Metal-binding</keyword>
<evidence type="ECO:0000256" key="7">
    <source>
        <dbReference type="ARBA" id="ARBA00025720"/>
    </source>
</evidence>
<keyword evidence="11" id="KW-1185">Reference proteome</keyword>
<evidence type="ECO:0000256" key="8">
    <source>
        <dbReference type="ARBA" id="ARBA00054640"/>
    </source>
</evidence>
<dbReference type="AlphaFoldDB" id="A0A4X2JXG2"/>
<dbReference type="Ensembl" id="ENSVURT00010004962.1">
    <property type="protein sequence ID" value="ENSVURP00010004363.1"/>
    <property type="gene ID" value="ENSVURG00010003486.1"/>
</dbReference>
<dbReference type="GO" id="GO:0003899">
    <property type="term" value="F:DNA-directed RNA polymerase activity"/>
    <property type="evidence" value="ECO:0007669"/>
    <property type="project" value="InterPro"/>
</dbReference>
<dbReference type="GO" id="GO:0005736">
    <property type="term" value="C:RNA polymerase I complex"/>
    <property type="evidence" value="ECO:0007669"/>
    <property type="project" value="TreeGrafter"/>
</dbReference>
<dbReference type="InterPro" id="IPR020789">
    <property type="entry name" value="RNA_pol_suN_Zn-BS"/>
</dbReference>
<evidence type="ECO:0000256" key="5">
    <source>
        <dbReference type="ARBA" id="ARBA00022833"/>
    </source>
</evidence>
<comment type="subcellular location">
    <subcellularLocation>
        <location evidence="1">Nucleus</location>
    </subcellularLocation>
</comment>
<dbReference type="GeneTree" id="ENSGT00390000007087"/>
<dbReference type="OrthoDB" id="10258858at2759"/>
<dbReference type="PANTHER" id="PTHR23431">
    <property type="entry name" value="DNA-DIRECTED RNA POLYMERASES I, II, AND III SUBUNIT RPABC5 FAMILY MEMBER"/>
    <property type="match status" value="1"/>
</dbReference>
<protein>
    <recommendedName>
        <fullName evidence="2">DNA-directed RNA polymerases I, II, and III subunit RPABC5</fullName>
    </recommendedName>
    <alternativeName>
        <fullName evidence="9">DNA-directed RNA polymerase III subunit L</fullName>
    </alternativeName>
</protein>
<organism evidence="10 11">
    <name type="scientific">Vombatus ursinus</name>
    <name type="common">Common wombat</name>
    <dbReference type="NCBI Taxonomy" id="29139"/>
    <lineage>
        <taxon>Eukaryota</taxon>
        <taxon>Metazoa</taxon>
        <taxon>Chordata</taxon>
        <taxon>Craniata</taxon>
        <taxon>Vertebrata</taxon>
        <taxon>Euteleostomi</taxon>
        <taxon>Mammalia</taxon>
        <taxon>Metatheria</taxon>
        <taxon>Diprotodontia</taxon>
        <taxon>Vombatidae</taxon>
        <taxon>Vombatus</taxon>
    </lineage>
</organism>
<dbReference type="Proteomes" id="UP000314987">
    <property type="component" value="Unassembled WGS sequence"/>
</dbReference>
<name>A0A4X2JXG2_VOMUR</name>
<dbReference type="InterPro" id="IPR000268">
    <property type="entry name" value="RPABC5/Rpb10"/>
</dbReference>
<reference evidence="10" key="3">
    <citation type="submission" date="2025-09" db="UniProtKB">
        <authorList>
            <consortium name="Ensembl"/>
        </authorList>
    </citation>
    <scope>IDENTIFICATION</scope>
</reference>
<dbReference type="PROSITE" id="PS01112">
    <property type="entry name" value="RNA_POL_N_8KD"/>
    <property type="match status" value="1"/>
</dbReference>
<evidence type="ECO:0000313" key="10">
    <source>
        <dbReference type="Ensembl" id="ENSVURP00010004363.1"/>
    </source>
</evidence>
<evidence type="ECO:0000313" key="11">
    <source>
        <dbReference type="Proteomes" id="UP000314987"/>
    </source>
</evidence>
<dbReference type="GO" id="GO:0006360">
    <property type="term" value="P:transcription by RNA polymerase I"/>
    <property type="evidence" value="ECO:0007669"/>
    <property type="project" value="TreeGrafter"/>
</dbReference>
<sequence length="67" mass="7590">MIIPVSCFTCGKIMGNNQEAYLGLLQMEHTEVDALDTLGLKHYCCCQMLLAHMDLTEKLLNYVPLEK</sequence>
<reference evidence="11" key="1">
    <citation type="submission" date="2018-12" db="EMBL/GenBank/DDBJ databases">
        <authorList>
            <person name="Yazar S."/>
        </authorList>
    </citation>
    <scope>NUCLEOTIDE SEQUENCE [LARGE SCALE GENOMIC DNA]</scope>
</reference>
<dbReference type="PIRSF" id="PIRSF005653">
    <property type="entry name" value="RNA_pol_N/8_sub"/>
    <property type="match status" value="1"/>
</dbReference>
<dbReference type="GO" id="GO:0006366">
    <property type="term" value="P:transcription by RNA polymerase II"/>
    <property type="evidence" value="ECO:0007669"/>
    <property type="project" value="TreeGrafter"/>
</dbReference>
<dbReference type="SUPFAM" id="SSF46924">
    <property type="entry name" value="RNA polymerase subunit RPB10"/>
    <property type="match status" value="1"/>
</dbReference>
<dbReference type="InterPro" id="IPR023580">
    <property type="entry name" value="RNA_pol_su_RPB10"/>
</dbReference>
<reference evidence="10" key="2">
    <citation type="submission" date="2025-08" db="UniProtKB">
        <authorList>
            <consortium name="Ensembl"/>
        </authorList>
    </citation>
    <scope>IDENTIFICATION</scope>
</reference>
<proteinExistence type="inferred from homology"/>
<keyword evidence="6" id="KW-0804">Transcription</keyword>
<comment type="similarity">
    <text evidence="7">Belongs to the archaeal Rpo10/eukaryotic RPB10 RNA polymerase subunit family.</text>
</comment>
<dbReference type="GO" id="GO:0003677">
    <property type="term" value="F:DNA binding"/>
    <property type="evidence" value="ECO:0007669"/>
    <property type="project" value="InterPro"/>
</dbReference>
<keyword evidence="3" id="KW-0240">DNA-directed RNA polymerase</keyword>
<dbReference type="GO" id="GO:0005665">
    <property type="term" value="C:RNA polymerase II, core complex"/>
    <property type="evidence" value="ECO:0007669"/>
    <property type="project" value="TreeGrafter"/>
</dbReference>